<dbReference type="Gene3D" id="2.102.10.10">
    <property type="entry name" value="Rieske [2Fe-2S] iron-sulphur domain"/>
    <property type="match status" value="1"/>
</dbReference>
<dbReference type="GO" id="GO:0051537">
    <property type="term" value="F:2 iron, 2 sulfur cluster binding"/>
    <property type="evidence" value="ECO:0007669"/>
    <property type="project" value="UniProtKB-KW"/>
</dbReference>
<dbReference type="InterPro" id="IPR050584">
    <property type="entry name" value="Cholesterol_7-desaturase"/>
</dbReference>
<proteinExistence type="predicted"/>
<gene>
    <name evidence="7" type="ORF">NOCA2480052</name>
</gene>
<dbReference type="InterPro" id="IPR044043">
    <property type="entry name" value="VanA_C_cat"/>
</dbReference>
<evidence type="ECO:0000256" key="2">
    <source>
        <dbReference type="ARBA" id="ARBA00022723"/>
    </source>
</evidence>
<dbReference type="GO" id="GO:0046872">
    <property type="term" value="F:metal ion binding"/>
    <property type="evidence" value="ECO:0007669"/>
    <property type="project" value="UniProtKB-KW"/>
</dbReference>
<dbReference type="InterPro" id="IPR017941">
    <property type="entry name" value="Rieske_2Fe-2S"/>
</dbReference>
<evidence type="ECO:0000259" key="6">
    <source>
        <dbReference type="PROSITE" id="PS51296"/>
    </source>
</evidence>
<dbReference type="EMBL" id="CZKA01000043">
    <property type="protein sequence ID" value="CUR58004.1"/>
    <property type="molecule type" value="Genomic_DNA"/>
</dbReference>
<dbReference type="Pfam" id="PF19112">
    <property type="entry name" value="VanA_C"/>
    <property type="match status" value="1"/>
</dbReference>
<keyword evidence="2" id="KW-0479">Metal-binding</keyword>
<organism evidence="7">
    <name type="scientific">metagenome</name>
    <dbReference type="NCBI Taxonomy" id="256318"/>
    <lineage>
        <taxon>unclassified sequences</taxon>
        <taxon>metagenomes</taxon>
    </lineage>
</organism>
<dbReference type="SUPFAM" id="SSF55961">
    <property type="entry name" value="Bet v1-like"/>
    <property type="match status" value="1"/>
</dbReference>
<evidence type="ECO:0000256" key="3">
    <source>
        <dbReference type="ARBA" id="ARBA00023002"/>
    </source>
</evidence>
<dbReference type="AlphaFoldDB" id="A0A2P2C7M8"/>
<dbReference type="SUPFAM" id="SSF50022">
    <property type="entry name" value="ISP domain"/>
    <property type="match status" value="1"/>
</dbReference>
<keyword evidence="4" id="KW-0408">Iron</keyword>
<evidence type="ECO:0000256" key="1">
    <source>
        <dbReference type="ARBA" id="ARBA00022714"/>
    </source>
</evidence>
<evidence type="ECO:0000313" key="7">
    <source>
        <dbReference type="EMBL" id="CUR58004.1"/>
    </source>
</evidence>
<evidence type="ECO:0000256" key="4">
    <source>
        <dbReference type="ARBA" id="ARBA00023004"/>
    </source>
</evidence>
<reference evidence="7" key="1">
    <citation type="submission" date="2015-08" db="EMBL/GenBank/DDBJ databases">
        <authorList>
            <person name="Babu N.S."/>
            <person name="Beckwith C.J."/>
            <person name="Beseler K.G."/>
            <person name="Brison A."/>
            <person name="Carone J.V."/>
            <person name="Caskin T.P."/>
            <person name="Diamond M."/>
            <person name="Durham M.E."/>
            <person name="Foxe J.M."/>
            <person name="Go M."/>
            <person name="Henderson B.A."/>
            <person name="Jones I.B."/>
            <person name="McGettigan J.A."/>
            <person name="Micheletti S.J."/>
            <person name="Nasrallah M.E."/>
            <person name="Ortiz D."/>
            <person name="Piller C.R."/>
            <person name="Privatt S.R."/>
            <person name="Schneider S.L."/>
            <person name="Sharp S."/>
            <person name="Smith T.C."/>
            <person name="Stanton J.D."/>
            <person name="Ullery H.E."/>
            <person name="Wilson R.J."/>
            <person name="Serrano M.G."/>
            <person name="Buck G."/>
            <person name="Lee V."/>
            <person name="Wang Y."/>
            <person name="Carvalho R."/>
            <person name="Voegtly L."/>
            <person name="Shi R."/>
            <person name="Duckworth R."/>
            <person name="Johnson A."/>
            <person name="Loviza R."/>
            <person name="Walstead R."/>
            <person name="Shah Z."/>
            <person name="Kiflezghi M."/>
            <person name="Wade K."/>
            <person name="Ball S.L."/>
            <person name="Bradley K.W."/>
            <person name="Asai D.J."/>
            <person name="Bowman C.A."/>
            <person name="Russell D.A."/>
            <person name="Pope W.H."/>
            <person name="Jacobs-Sera D."/>
            <person name="Hendrix R.W."/>
            <person name="Hatfull G.F."/>
        </authorList>
    </citation>
    <scope>NUCLEOTIDE SEQUENCE</scope>
</reference>
<evidence type="ECO:0000256" key="5">
    <source>
        <dbReference type="ARBA" id="ARBA00023014"/>
    </source>
</evidence>
<keyword evidence="5" id="KW-0411">Iron-sulfur</keyword>
<dbReference type="Gene3D" id="3.90.380.10">
    <property type="entry name" value="Naphthalene 1,2-dioxygenase Alpha Subunit, Chain A, domain 1"/>
    <property type="match status" value="1"/>
</dbReference>
<accession>A0A2P2C7M8</accession>
<dbReference type="PROSITE" id="PS51296">
    <property type="entry name" value="RIESKE"/>
    <property type="match status" value="1"/>
</dbReference>
<feature type="domain" description="Rieske" evidence="6">
    <location>
        <begin position="23"/>
        <end position="127"/>
    </location>
</feature>
<keyword evidence="3" id="KW-0560">Oxidoreductase</keyword>
<protein>
    <submittedName>
        <fullName evidence="7">Putative iron-sulfur protein</fullName>
    </submittedName>
</protein>
<dbReference type="Pfam" id="PF00355">
    <property type="entry name" value="Rieske"/>
    <property type="match status" value="1"/>
</dbReference>
<dbReference type="PANTHER" id="PTHR21266:SF60">
    <property type="entry name" value="3-KETOSTEROID-9-ALPHA-MONOOXYGENASE, OXYGENASE COMPONENT"/>
    <property type="match status" value="1"/>
</dbReference>
<dbReference type="PANTHER" id="PTHR21266">
    <property type="entry name" value="IRON-SULFUR DOMAIN CONTAINING PROTEIN"/>
    <property type="match status" value="1"/>
</dbReference>
<dbReference type="GO" id="GO:0016491">
    <property type="term" value="F:oxidoreductase activity"/>
    <property type="evidence" value="ECO:0007669"/>
    <property type="project" value="UniProtKB-KW"/>
</dbReference>
<keyword evidence="1" id="KW-0001">2Fe-2S</keyword>
<dbReference type="InterPro" id="IPR036922">
    <property type="entry name" value="Rieske_2Fe-2S_sf"/>
</dbReference>
<sequence>MNTTPENTLPKRALAEQAMRHSWFPVARSVDLIRPVPATLLGTKLVVYRDGRGQAVVQSRRCPHRGGDLSIGEVHSGSIGCPYHGWEFSSTDGGCVRVPSLEDQAKIPPKARIASYPVVERFGHVWTALESPLTEMYDPEEWREDVFEWLAADPIDSTVGVGVSVENFRDVAHFPFVHKVSMGPTPEVVEPLDVKRDGLDVWMFRPLDAGSGEWAGDGNCMMKYHCIAPGLASITYDYEQLGKRVVAGFPSPVSYESVKIFWAVANAVDFRGTSLEENLKLEEMVYLEDIPIVENLEPREIPWDADFEEFSVPADIFTLNYRRSFQELMRRVPASA</sequence>
<name>A0A2P2C7M8_9ZZZZ</name>